<dbReference type="Pfam" id="PF00535">
    <property type="entry name" value="Glycos_transf_2"/>
    <property type="match status" value="1"/>
</dbReference>
<protein>
    <submittedName>
        <fullName evidence="2">Glycosyltransferase family 2 protein</fullName>
    </submittedName>
</protein>
<comment type="caution">
    <text evidence="2">The sequence shown here is derived from an EMBL/GenBank/DDBJ whole genome shotgun (WGS) entry which is preliminary data.</text>
</comment>
<reference evidence="2 3" key="1">
    <citation type="journal article" date="2017" name="Genome Announc.">
        <title>Draft Genome Sequence of a Sporulating and Motile Strain of Lachnotalea glycerini Isolated from Water in Quebec City, Canada.</title>
        <authorList>
            <person name="Maheux A.F."/>
            <person name="Boudreau D.K."/>
            <person name="Berube E."/>
            <person name="Boissinot M."/>
            <person name="Raymond F."/>
            <person name="Brodeur S."/>
            <person name="Corbeil J."/>
            <person name="Isabel S."/>
            <person name="Omar R.F."/>
            <person name="Bergeron M.G."/>
        </authorList>
    </citation>
    <scope>NUCLEOTIDE SEQUENCE [LARGE SCALE GENOMIC DNA]</scope>
    <source>
        <strain evidence="2 3">CCRI-19302</strain>
    </source>
</reference>
<proteinExistence type="predicted"/>
<keyword evidence="3" id="KW-1185">Reference proteome</keyword>
<evidence type="ECO:0000313" key="2">
    <source>
        <dbReference type="EMBL" id="RDY32011.1"/>
    </source>
</evidence>
<dbReference type="AlphaFoldDB" id="A0A371JGZ1"/>
<dbReference type="SUPFAM" id="SSF53448">
    <property type="entry name" value="Nucleotide-diphospho-sugar transferases"/>
    <property type="match status" value="1"/>
</dbReference>
<dbReference type="InterPro" id="IPR001173">
    <property type="entry name" value="Glyco_trans_2-like"/>
</dbReference>
<dbReference type="RefSeq" id="WP_094377229.1">
    <property type="nucleotide sequence ID" value="NZ_NOKA02000007.1"/>
</dbReference>
<dbReference type="CDD" id="cd00761">
    <property type="entry name" value="Glyco_tranf_GTA_type"/>
    <property type="match status" value="1"/>
</dbReference>
<name>A0A371JGZ1_9FIRM</name>
<evidence type="ECO:0000313" key="3">
    <source>
        <dbReference type="Proteomes" id="UP000216411"/>
    </source>
</evidence>
<gene>
    <name evidence="2" type="ORF">CG710_006845</name>
</gene>
<accession>A0A371JGZ1</accession>
<dbReference type="Proteomes" id="UP000216411">
    <property type="component" value="Unassembled WGS sequence"/>
</dbReference>
<dbReference type="InterPro" id="IPR029044">
    <property type="entry name" value="Nucleotide-diphossugar_trans"/>
</dbReference>
<sequence>MVSFSINKVNKLFKEICQNYKNSQYVLLIVDNNLVEAFEKKYISFYSKKIIVYVLQLNYKTLPFLKMADFIIYQDRRHKELAELIMGFDVCSTIIALPKCEIMSNDKSNTLYIYSDYSNDAEDIMDIKLCDYKVIYRLSISDTDNQEKDNIKYINLLRYDLPVENFKLIFIEDSYKNDDIDIKIKNKNKTAIYYDFMGNTIHFILAQKSVEEYSAFVFTMIRTISNLSFDENVLLHKDELSDLNVVFGKQLNNYFVFSICYRNVQDKLLRCIESVCKQAEVYNFGIALVDDNSDVDITENIHKLLNENNVDHIIVRNKERKYASRNFYNVIHSLVKNDDSYIIELDGDDYLANEKVLDILYLETKKGILKSIGNLCVDTGRTIRYGAFEKERMARNYLCPRNMTKCSTWYHLRMTKCAILKMVEIEHFLERDKISWLKYMHDISVHSRAVELSGTNTSYIDLVLYVYDISGDSHDALELMDDSELDDWHYGAYLLESPYLFEMCLPIFEEPEKIPSKEMGFGLVNNLGGDGK</sequence>
<keyword evidence="2" id="KW-0808">Transferase</keyword>
<feature type="domain" description="Glycosyltransferase 2-like" evidence="1">
    <location>
        <begin position="259"/>
        <end position="359"/>
    </location>
</feature>
<dbReference type="GO" id="GO:0016740">
    <property type="term" value="F:transferase activity"/>
    <property type="evidence" value="ECO:0007669"/>
    <property type="project" value="UniProtKB-KW"/>
</dbReference>
<organism evidence="2 3">
    <name type="scientific">Lachnotalea glycerini</name>
    <dbReference type="NCBI Taxonomy" id="1763509"/>
    <lineage>
        <taxon>Bacteria</taxon>
        <taxon>Bacillati</taxon>
        <taxon>Bacillota</taxon>
        <taxon>Clostridia</taxon>
        <taxon>Lachnospirales</taxon>
        <taxon>Lachnospiraceae</taxon>
        <taxon>Lachnotalea</taxon>
    </lineage>
</organism>
<dbReference type="OrthoDB" id="667855at2"/>
<dbReference type="EMBL" id="NOKA02000007">
    <property type="protein sequence ID" value="RDY32011.1"/>
    <property type="molecule type" value="Genomic_DNA"/>
</dbReference>
<dbReference type="Gene3D" id="3.90.550.10">
    <property type="entry name" value="Spore Coat Polysaccharide Biosynthesis Protein SpsA, Chain A"/>
    <property type="match status" value="1"/>
</dbReference>
<evidence type="ECO:0000259" key="1">
    <source>
        <dbReference type="Pfam" id="PF00535"/>
    </source>
</evidence>